<dbReference type="SUPFAM" id="SSF52540">
    <property type="entry name" value="P-loop containing nucleoside triphosphate hydrolases"/>
    <property type="match status" value="2"/>
</dbReference>
<evidence type="ECO:0000256" key="1">
    <source>
        <dbReference type="ARBA" id="ARBA00004123"/>
    </source>
</evidence>
<feature type="domain" description="Helicase C-terminal" evidence="6">
    <location>
        <begin position="664"/>
        <end position="812"/>
    </location>
</feature>
<dbReference type="Gene3D" id="3.40.50.10810">
    <property type="entry name" value="Tandem AAA-ATPase domain"/>
    <property type="match status" value="1"/>
</dbReference>
<dbReference type="GO" id="GO:0005524">
    <property type="term" value="F:ATP binding"/>
    <property type="evidence" value="ECO:0007669"/>
    <property type="project" value="InterPro"/>
</dbReference>
<dbReference type="EMBL" id="CAJPWZ010002951">
    <property type="protein sequence ID" value="CAG2248779.1"/>
    <property type="molecule type" value="Genomic_DNA"/>
</dbReference>
<evidence type="ECO:0000313" key="7">
    <source>
        <dbReference type="EMBL" id="CAG2248779.1"/>
    </source>
</evidence>
<accession>A0A8S3UTC0</accession>
<feature type="compositionally biased region" description="Low complexity" evidence="4">
    <location>
        <begin position="115"/>
        <end position="128"/>
    </location>
</feature>
<evidence type="ECO:0000259" key="6">
    <source>
        <dbReference type="PROSITE" id="PS51194"/>
    </source>
</evidence>
<keyword evidence="8" id="KW-1185">Reference proteome</keyword>
<dbReference type="InterPro" id="IPR000330">
    <property type="entry name" value="SNF2_N"/>
</dbReference>
<proteinExistence type="predicted"/>
<evidence type="ECO:0000259" key="5">
    <source>
        <dbReference type="PROSITE" id="PS51192"/>
    </source>
</evidence>
<dbReference type="Pfam" id="PF07443">
    <property type="entry name" value="HARP"/>
    <property type="match status" value="1"/>
</dbReference>
<dbReference type="Pfam" id="PF00176">
    <property type="entry name" value="SNF2-rel_dom"/>
    <property type="match status" value="1"/>
</dbReference>
<comment type="caution">
    <text evidence="7">The sequence shown here is derived from an EMBL/GenBank/DDBJ whole genome shotgun (WGS) entry which is preliminary data.</text>
</comment>
<organism evidence="7 8">
    <name type="scientific">Mytilus edulis</name>
    <name type="common">Blue mussel</name>
    <dbReference type="NCBI Taxonomy" id="6550"/>
    <lineage>
        <taxon>Eukaryota</taxon>
        <taxon>Metazoa</taxon>
        <taxon>Spiralia</taxon>
        <taxon>Lophotrochozoa</taxon>
        <taxon>Mollusca</taxon>
        <taxon>Bivalvia</taxon>
        <taxon>Autobranchia</taxon>
        <taxon>Pteriomorphia</taxon>
        <taxon>Mytilida</taxon>
        <taxon>Mytiloidea</taxon>
        <taxon>Mytilidae</taxon>
        <taxon>Mytilinae</taxon>
        <taxon>Mytilus</taxon>
    </lineage>
</organism>
<dbReference type="GO" id="GO:0003678">
    <property type="term" value="F:DNA helicase activity"/>
    <property type="evidence" value="ECO:0007669"/>
    <property type="project" value="UniProtKB-EC"/>
</dbReference>
<feature type="compositionally biased region" description="Polar residues" evidence="4">
    <location>
        <begin position="174"/>
        <end position="198"/>
    </location>
</feature>
<dbReference type="CDD" id="cd18010">
    <property type="entry name" value="DEXHc_HARP_SMARCAL1"/>
    <property type="match status" value="1"/>
</dbReference>
<feature type="domain" description="Helicase ATP-binding" evidence="5">
    <location>
        <begin position="369"/>
        <end position="524"/>
    </location>
</feature>
<dbReference type="Pfam" id="PF00271">
    <property type="entry name" value="Helicase_C"/>
    <property type="match status" value="1"/>
</dbReference>
<evidence type="ECO:0000313" key="8">
    <source>
        <dbReference type="Proteomes" id="UP000683360"/>
    </source>
</evidence>
<dbReference type="PANTHER" id="PTHR45766:SF6">
    <property type="entry name" value="SWI_SNF-RELATED MATRIX-ASSOCIATED ACTIN-DEPENDENT REGULATOR OF CHROMATIN SUBFAMILY A-LIKE PROTEIN 1"/>
    <property type="match status" value="1"/>
</dbReference>
<feature type="compositionally biased region" description="Low complexity" evidence="4">
    <location>
        <begin position="55"/>
        <end position="73"/>
    </location>
</feature>
<dbReference type="SMART" id="SM00490">
    <property type="entry name" value="HELICc"/>
    <property type="match status" value="1"/>
</dbReference>
<evidence type="ECO:0000256" key="3">
    <source>
        <dbReference type="ARBA" id="ARBA00023242"/>
    </source>
</evidence>
<feature type="compositionally biased region" description="Low complexity" evidence="4">
    <location>
        <begin position="141"/>
        <end position="153"/>
    </location>
</feature>
<dbReference type="Proteomes" id="UP000683360">
    <property type="component" value="Unassembled WGS sequence"/>
</dbReference>
<dbReference type="InterPro" id="IPR049730">
    <property type="entry name" value="SNF2/RAD54-like_C"/>
</dbReference>
<protein>
    <submittedName>
        <fullName evidence="7">SMARCAL1</fullName>
        <ecNumber evidence="7">3.6.4.12</ecNumber>
    </submittedName>
</protein>
<dbReference type="PROSITE" id="PS51194">
    <property type="entry name" value="HELICASE_CTER"/>
    <property type="match status" value="1"/>
</dbReference>
<evidence type="ECO:0000256" key="2">
    <source>
        <dbReference type="ARBA" id="ARBA00022801"/>
    </source>
</evidence>
<gene>
    <name evidence="7" type="ORF">MEDL_60646</name>
</gene>
<dbReference type="InterPro" id="IPR038718">
    <property type="entry name" value="SNF2-like_sf"/>
</dbReference>
<feature type="region of interest" description="Disordered" evidence="4">
    <location>
        <begin position="1"/>
        <end position="203"/>
    </location>
</feature>
<dbReference type="InterPro" id="IPR010003">
    <property type="entry name" value="HARP_dom"/>
</dbReference>
<dbReference type="PANTHER" id="PTHR45766">
    <property type="entry name" value="DNA ANNEALING HELICASE AND ENDONUCLEASE ZRANB3 FAMILY MEMBER"/>
    <property type="match status" value="1"/>
</dbReference>
<feature type="compositionally biased region" description="Basic and acidic residues" evidence="4">
    <location>
        <begin position="10"/>
        <end position="20"/>
    </location>
</feature>
<sequence>MSGSGGLTAEQKRKIEENRQKALAKRAQKTSPNKSEYGVNNNRTSGNIQKTVNFPPSTNKTSVTSTSKPVSATEVQHSGNLFKGNNVPRQTSYSSSYNKNSLSNQINKHSAHTLSNQNVVSSSSQNSSTGTYRPYTGTSGGTSNNASSSNSSNKPFCGTSAGNNASGSGLYKPPSSTTSHVTDSKPTQNFTGTLPSQEKTGDKQRNIFGAGVKSIKGQCILISRERFEVKVGYSPPLIELFKKMKTKNMLLLEECFVSATPVATVMLLHMTSLNLMISHIGFVKGKVGWDDAVTKKWTFKLEEYEAFMKEVTVFRPHVTIEPLPKAILQVFNSQLKGNYTSKDIPNADLSEVDVSLVNSLLSFQREGVNFSVSKNGRVLIADDMGLGKTIQAICLACYYREEWPLLIIVPSSVRFDWAQQIRRWVPSIDHKEISVATTGKDTSSNRVNIVTYDLVARKAKYLQDKHFKIVIVDECHLLKNYKTARCKAALPILQNAHRVILLSGTPALSRPSELYTQISAISPFMFKFQDFGIRYCDGKHQPWGWDFSGSSNMAELQILLEEKIMIRRLKKDVLKELPAKVRQMVLLDPGAVKSTKDLKKASKVMDLKSLKGMERRGALLEYFHHTGTAKIQAERPKYKLLSKNCNRFYLLEYFHHTGTAKIQAVKDYLTDLFETDRKFLMFAHHQEFLDSVEELAQSKLGKYYIRIDGKTSPENRNIFCKKFQENPDYKLAILSITAANAGINLSAATLVVFGELFWNPGILVQAEDRAHRMGQQDMVSVHYLVAQNTADDQIVINLMAISSLPLVQKKLDVLNKAGLSKDDFSSADTTTLVLKDSRQTDLMQYFEESFIEEDDSFIAENVDQIEGHDDNVVDDSHSKKMDHYLTIFPVRKRVLLKMCQQVVH</sequence>
<dbReference type="InterPro" id="IPR001650">
    <property type="entry name" value="Helicase_C-like"/>
</dbReference>
<dbReference type="PROSITE" id="PS51192">
    <property type="entry name" value="HELICASE_ATP_BIND_1"/>
    <property type="match status" value="1"/>
</dbReference>
<keyword evidence="3" id="KW-0539">Nucleus</keyword>
<dbReference type="CDD" id="cd18793">
    <property type="entry name" value="SF2_C_SNF"/>
    <property type="match status" value="1"/>
</dbReference>
<feature type="compositionally biased region" description="Polar residues" evidence="4">
    <location>
        <begin position="105"/>
        <end position="114"/>
    </location>
</feature>
<comment type="subcellular location">
    <subcellularLocation>
        <location evidence="1">Nucleus</location>
    </subcellularLocation>
</comment>
<feature type="compositionally biased region" description="Low complexity" evidence="4">
    <location>
        <begin position="92"/>
        <end position="104"/>
    </location>
</feature>
<dbReference type="InterPro" id="IPR014001">
    <property type="entry name" value="Helicase_ATP-bd"/>
</dbReference>
<dbReference type="Gene3D" id="3.40.50.300">
    <property type="entry name" value="P-loop containing nucleotide triphosphate hydrolases"/>
    <property type="match status" value="1"/>
</dbReference>
<dbReference type="GO" id="GO:0031297">
    <property type="term" value="P:replication fork processing"/>
    <property type="evidence" value="ECO:0007669"/>
    <property type="project" value="TreeGrafter"/>
</dbReference>
<dbReference type="SMART" id="SM00487">
    <property type="entry name" value="DEXDc"/>
    <property type="match status" value="1"/>
</dbReference>
<dbReference type="OrthoDB" id="2801544at2759"/>
<dbReference type="GO" id="GO:0006281">
    <property type="term" value="P:DNA repair"/>
    <property type="evidence" value="ECO:0007669"/>
    <property type="project" value="TreeGrafter"/>
</dbReference>
<dbReference type="AlphaFoldDB" id="A0A8S3UTC0"/>
<keyword evidence="2 7" id="KW-0378">Hydrolase</keyword>
<dbReference type="EC" id="3.6.4.12" evidence="7"/>
<reference evidence="7" key="1">
    <citation type="submission" date="2021-03" db="EMBL/GenBank/DDBJ databases">
        <authorList>
            <person name="Bekaert M."/>
        </authorList>
    </citation>
    <scope>NUCLEOTIDE SEQUENCE</scope>
</reference>
<dbReference type="GO" id="GO:0016787">
    <property type="term" value="F:hydrolase activity"/>
    <property type="evidence" value="ECO:0007669"/>
    <property type="project" value="UniProtKB-KW"/>
</dbReference>
<evidence type="ECO:0000256" key="4">
    <source>
        <dbReference type="SAM" id="MobiDB-lite"/>
    </source>
</evidence>
<feature type="compositionally biased region" description="Low complexity" evidence="4">
    <location>
        <begin position="160"/>
        <end position="169"/>
    </location>
</feature>
<name>A0A8S3UTC0_MYTED</name>
<dbReference type="GO" id="GO:0043596">
    <property type="term" value="C:nuclear replication fork"/>
    <property type="evidence" value="ECO:0007669"/>
    <property type="project" value="TreeGrafter"/>
</dbReference>
<feature type="compositionally biased region" description="Polar residues" evidence="4">
    <location>
        <begin position="29"/>
        <end position="54"/>
    </location>
</feature>
<dbReference type="InterPro" id="IPR027417">
    <property type="entry name" value="P-loop_NTPase"/>
</dbReference>